<evidence type="ECO:0000313" key="6">
    <source>
        <dbReference type="EMBL" id="EKO13689.1"/>
    </source>
</evidence>
<dbReference type="RefSeq" id="WP_004767006.1">
    <property type="nucleotide sequence ID" value="NZ_AHMY02000068.1"/>
</dbReference>
<dbReference type="SUPFAM" id="SSF63829">
    <property type="entry name" value="Calcium-dependent phosphotriesterase"/>
    <property type="match status" value="1"/>
</dbReference>
<dbReference type="InterPro" id="IPR002640">
    <property type="entry name" value="Arylesterase"/>
</dbReference>
<comment type="caution">
    <text evidence="6">The sequence shown here is derived from an EMBL/GenBank/DDBJ whole genome shotgun (WGS) entry which is preliminary data.</text>
</comment>
<comment type="similarity">
    <text evidence="1">Belongs to the paraoxonase family.</text>
</comment>
<evidence type="ECO:0000256" key="2">
    <source>
        <dbReference type="ARBA" id="ARBA00022801"/>
    </source>
</evidence>
<dbReference type="Proteomes" id="UP000006253">
    <property type="component" value="Unassembled WGS sequence"/>
</dbReference>
<dbReference type="PANTHER" id="PTHR11799">
    <property type="entry name" value="PARAOXONASE"/>
    <property type="match status" value="1"/>
</dbReference>
<proteinExistence type="inferred from homology"/>
<reference evidence="6 7" key="1">
    <citation type="submission" date="2012-10" db="EMBL/GenBank/DDBJ databases">
        <authorList>
            <person name="Harkins D.M."/>
            <person name="Durkin A.S."/>
            <person name="Brinkac L.M."/>
            <person name="Selengut J.D."/>
            <person name="Sanka R."/>
            <person name="DePew J."/>
            <person name="Purushe J."/>
            <person name="Peacock S.J."/>
            <person name="Thaipadungpanit J."/>
            <person name="Wuthiekanun V.W."/>
            <person name="Day N.P."/>
            <person name="Vinetz J.M."/>
            <person name="Sutton G.G."/>
            <person name="Nelson W.C."/>
            <person name="Fouts D.E."/>
        </authorList>
    </citation>
    <scope>NUCLEOTIDE SEQUENCE [LARGE SCALE GENOMIC DNA]</scope>
    <source>
        <strain evidence="6 7">H1</strain>
    </source>
</reference>
<keyword evidence="3" id="KW-1015">Disulfide bond</keyword>
<keyword evidence="5" id="KW-0812">Transmembrane</keyword>
<evidence type="ECO:0000256" key="5">
    <source>
        <dbReference type="SAM" id="Phobius"/>
    </source>
</evidence>
<evidence type="ECO:0000313" key="7">
    <source>
        <dbReference type="Proteomes" id="UP000006253"/>
    </source>
</evidence>
<dbReference type="PANTHER" id="PTHR11799:SF12">
    <property type="entry name" value="PARAOXONASE-RELATED"/>
    <property type="match status" value="1"/>
</dbReference>
<evidence type="ECO:0000256" key="4">
    <source>
        <dbReference type="ARBA" id="ARBA00023180"/>
    </source>
</evidence>
<evidence type="ECO:0000256" key="1">
    <source>
        <dbReference type="ARBA" id="ARBA00008595"/>
    </source>
</evidence>
<organism evidence="6 7">
    <name type="scientific">Leptospira kirschneri str. H1</name>
    <dbReference type="NCBI Taxonomy" id="1049966"/>
    <lineage>
        <taxon>Bacteria</taxon>
        <taxon>Pseudomonadati</taxon>
        <taxon>Spirochaetota</taxon>
        <taxon>Spirochaetia</taxon>
        <taxon>Leptospirales</taxon>
        <taxon>Leptospiraceae</taxon>
        <taxon>Leptospira</taxon>
    </lineage>
</organism>
<dbReference type="InterPro" id="IPR011042">
    <property type="entry name" value="6-blade_b-propeller_TolB-like"/>
</dbReference>
<keyword evidence="5" id="KW-1133">Transmembrane helix</keyword>
<keyword evidence="2" id="KW-0378">Hydrolase</keyword>
<dbReference type="AlphaFoldDB" id="A0A0E2AXP5"/>
<keyword evidence="5" id="KW-0472">Membrane</keyword>
<dbReference type="Pfam" id="PF01731">
    <property type="entry name" value="Arylesterase"/>
    <property type="match status" value="1"/>
</dbReference>
<feature type="transmembrane region" description="Helical" evidence="5">
    <location>
        <begin position="9"/>
        <end position="27"/>
    </location>
</feature>
<keyword evidence="4" id="KW-0325">Glycoprotein</keyword>
<gene>
    <name evidence="6" type="ORF">LEP1GSC081_2556</name>
</gene>
<name>A0A0E2AXP5_9LEPT</name>
<sequence>MLKQTEKSGNYLLSFLGMTLFVIWGLFNCGVEIKPIGPSQMDCKKIEGLPGPEDLAIDREERILYISSHERRTKNQTGKIFRIDLKNPSATPEEIPVKYPSEFRPHGMSLLKTKNTYRLYVISHPQPFKIHTIEIFERKGKEWFHVGTLTDPLLTSPNDLSVVSENEIYLSNDHGKGNVPRYLWDDLFQIKRSEISYYDGKTWSNLGNPLSFGNGILYTKDSQGNEFLYRSGYMDQSVFQFQIRKEQGKPILGEPKKILIHFGPDNLEIDSKGRIFAVTHGSGYQFLRHIGNPDYLSPTIVFRISSDGTFQEVFANPGDLISAGSTAIPFEGRLYIGQVFNPYILNCEYNNSD</sequence>
<dbReference type="Gene3D" id="2.120.10.30">
    <property type="entry name" value="TolB, C-terminal domain"/>
    <property type="match status" value="1"/>
</dbReference>
<dbReference type="EMBL" id="AHMY02000068">
    <property type="protein sequence ID" value="EKO13689.1"/>
    <property type="molecule type" value="Genomic_DNA"/>
</dbReference>
<dbReference type="GO" id="GO:0004064">
    <property type="term" value="F:arylesterase activity"/>
    <property type="evidence" value="ECO:0007669"/>
    <property type="project" value="InterPro"/>
</dbReference>
<protein>
    <submittedName>
        <fullName evidence="6">Arylesterase</fullName>
    </submittedName>
</protein>
<evidence type="ECO:0000256" key="3">
    <source>
        <dbReference type="ARBA" id="ARBA00023157"/>
    </source>
</evidence>
<dbReference type="InterPro" id="IPR051288">
    <property type="entry name" value="Serum_paraoxonase/arylesterase"/>
</dbReference>
<accession>A0A0E2AXP5</accession>